<evidence type="ECO:0000313" key="1">
    <source>
        <dbReference type="EMBL" id="MBC3178280.1"/>
    </source>
</evidence>
<dbReference type="EMBL" id="CP061032">
    <property type="protein sequence ID" value="QNP90021.1"/>
    <property type="molecule type" value="Genomic_DNA"/>
</dbReference>
<dbReference type="GO" id="GO:0005975">
    <property type="term" value="P:carbohydrate metabolic process"/>
    <property type="evidence" value="ECO:0007669"/>
    <property type="project" value="InterPro"/>
</dbReference>
<accession>A0A7H0JYA5</accession>
<reference evidence="3 4" key="1">
    <citation type="submission" date="2020-08" db="EMBL/GenBank/DDBJ databases">
        <title>novel species in genus Corynebacterium.</title>
        <authorList>
            <person name="Zhang G."/>
        </authorList>
    </citation>
    <scope>NUCLEOTIDE SEQUENCE [LARGE SCALE GENOMIC DNA]</scope>
    <source>
        <strain evidence="3 4">zg-917</strain>
        <strain evidence="2">Zg-917</strain>
    </source>
</reference>
<dbReference type="Proteomes" id="UP000516235">
    <property type="component" value="Chromosome"/>
</dbReference>
<name>A0A7H0JYA5_9CORY</name>
<dbReference type="Proteomes" id="UP000642876">
    <property type="component" value="Unassembled WGS sequence"/>
</dbReference>
<gene>
    <name evidence="1" type="ORF">H7348_02945</name>
    <name evidence="2" type="ORF">IAU68_10250</name>
</gene>
<dbReference type="PANTHER" id="PTHR47791">
    <property type="entry name" value="MEIOTICALLY UP-REGULATED GENE 191 PROTEIN"/>
    <property type="match status" value="1"/>
</dbReference>
<dbReference type="Pfam" id="PF03663">
    <property type="entry name" value="Glyco_hydro_76"/>
    <property type="match status" value="1"/>
</dbReference>
<dbReference type="KEGG" id="cluj:IAU68_10250"/>
<dbReference type="EMBL" id="JACMYE010000002">
    <property type="protein sequence ID" value="MBC3178280.1"/>
    <property type="molecule type" value="Genomic_DNA"/>
</dbReference>
<dbReference type="InterPro" id="IPR008928">
    <property type="entry name" value="6-hairpin_glycosidase_sf"/>
</dbReference>
<dbReference type="PANTHER" id="PTHR47791:SF3">
    <property type="entry name" value="MEIOTICALLY UP-REGULATED GENE 191 PROTEIN"/>
    <property type="match status" value="1"/>
</dbReference>
<dbReference type="GO" id="GO:0016787">
    <property type="term" value="F:hydrolase activity"/>
    <property type="evidence" value="ECO:0007669"/>
    <property type="project" value="UniProtKB-KW"/>
</dbReference>
<proteinExistence type="predicted"/>
<dbReference type="SUPFAM" id="SSF48208">
    <property type="entry name" value="Six-hairpin glycosidases"/>
    <property type="match status" value="1"/>
</dbReference>
<dbReference type="InterPro" id="IPR014512">
    <property type="entry name" value="O_gly_hydro"/>
</dbReference>
<dbReference type="InterPro" id="IPR005198">
    <property type="entry name" value="Glyco_hydro_76"/>
</dbReference>
<evidence type="ECO:0000313" key="3">
    <source>
        <dbReference type="Proteomes" id="UP000516235"/>
    </source>
</evidence>
<dbReference type="RefSeq" id="WP_171193787.1">
    <property type="nucleotide sequence ID" value="NZ_CP061032.1"/>
</dbReference>
<sequence>MPETWAHRADLAESAITERHAQKLWWMPKTNMAVVTWPPGLKDKIFWHWHYWWQAQYLDCQVDATARRATKTRRRRIANTLRTVQRRNRGRLTRNQYFDDKAWLALAWDRASQLPRENGKTTVKRPRALQDLEFDLLAGIDPVVGVLPWRAGETFYNIPSNATAAMVFARTGRLDKAREIVDWIFDSLVREDGLLSDGIRMRMSGPEVVDKVYTYNQGTVLGASLEIALALRGDVGLAHDEPIDSFEYSERADASMFYITHIRAIVQAIALDMATPQGVLLSPPEESLEGDGGLFKGILARYLAEVAVRLPEDSKENIATRKIAARLVMQSAESLWSHRLEVDGLPVFAAEWTQDAKLPHNYGLGPSSISEAVGLVRIDERDLSVQLSGWMLLEAAAKVAAAHA</sequence>
<organism evidence="2 3">
    <name type="scientific">Corynebacterium lujinxingii</name>
    <dbReference type="NCBI Taxonomy" id="2763010"/>
    <lineage>
        <taxon>Bacteria</taxon>
        <taxon>Bacillati</taxon>
        <taxon>Actinomycetota</taxon>
        <taxon>Actinomycetes</taxon>
        <taxon>Mycobacteriales</taxon>
        <taxon>Corynebacteriaceae</taxon>
        <taxon>Corynebacterium</taxon>
    </lineage>
</organism>
<dbReference type="Gene3D" id="1.50.10.20">
    <property type="match status" value="1"/>
</dbReference>
<keyword evidence="2" id="KW-0378">Hydrolase</keyword>
<keyword evidence="4" id="KW-1185">Reference proteome</keyword>
<dbReference type="PIRSF" id="PIRSF021505">
    <property type="entry name" value="O_gly_hdrol"/>
    <property type="match status" value="1"/>
</dbReference>
<protein>
    <submittedName>
        <fullName evidence="2">Glycoside hydrolase family 76</fullName>
    </submittedName>
</protein>
<dbReference type="InterPro" id="IPR053169">
    <property type="entry name" value="MUG_Protein"/>
</dbReference>
<dbReference type="AlphaFoldDB" id="A0A7H0JYA5"/>
<evidence type="ECO:0000313" key="2">
    <source>
        <dbReference type="EMBL" id="QNP90021.1"/>
    </source>
</evidence>
<evidence type="ECO:0000313" key="4">
    <source>
        <dbReference type="Proteomes" id="UP000642876"/>
    </source>
</evidence>